<feature type="region of interest" description="Disordered" evidence="1">
    <location>
        <begin position="27"/>
        <end position="48"/>
    </location>
</feature>
<proteinExistence type="predicted"/>
<reference evidence="2 3" key="2">
    <citation type="journal article" date="2020" name="Mol. Biol. Evol.">
        <title>Life and death of selfish genes: comparative genomics reveals the dynamic evolution of cytoplasmic incompatibility.</title>
        <authorList>
            <person name="Martinez J."/>
            <person name="Klasson L."/>
            <person name="Welch J."/>
            <person name="Jiggins F.M."/>
        </authorList>
    </citation>
    <scope>NUCLEOTIDE SEQUENCE [LARGE SCALE GENOMIC DNA]</scope>
    <source>
        <strain evidence="2">WStv</strain>
    </source>
</reference>
<dbReference type="AlphaFoldDB" id="A0A7G5C9Z1"/>
<protein>
    <submittedName>
        <fullName evidence="2">Uncharacterized protein</fullName>
    </submittedName>
</protein>
<dbReference type="EMBL" id="CP050531">
    <property type="protein sequence ID" value="QMV46025.1"/>
    <property type="molecule type" value="Genomic_DNA"/>
</dbReference>
<evidence type="ECO:0000256" key="1">
    <source>
        <dbReference type="SAM" id="MobiDB-lite"/>
    </source>
</evidence>
<evidence type="ECO:0000313" key="2">
    <source>
        <dbReference type="EMBL" id="QMV46025.1"/>
    </source>
</evidence>
<dbReference type="RefSeq" id="WP_182160024.1">
    <property type="nucleotide sequence ID" value="NZ_CP050531.1"/>
</dbReference>
<sequence>MKETFSSEYERCDLRANSTKKGIIPVSATRMTEESTGVTEESVGGWFR</sequence>
<feature type="compositionally biased region" description="Low complexity" evidence="1">
    <location>
        <begin position="34"/>
        <end position="48"/>
    </location>
</feature>
<accession>A0A7G5C9Z1</accession>
<dbReference type="Proteomes" id="UP000515744">
    <property type="component" value="Chromosome"/>
</dbReference>
<reference evidence="3" key="1">
    <citation type="journal article" date="2020" name="Mol. Biol.">
        <title>Life and death of selfish genes: comparative genomics reveals the dynamic evolution of cytoplasmic incompatibility.</title>
        <authorList>
            <person name="Martinez J."/>
            <person name="Klasson L."/>
            <person name="Welch J."/>
            <person name="Jiggins F.M."/>
        </authorList>
    </citation>
    <scope>NUCLEOTIDE SEQUENCE [LARGE SCALE GENOMIC DNA]</scope>
</reference>
<gene>
    <name evidence="2" type="ORF">HC358_02860</name>
</gene>
<evidence type="ECO:0000313" key="3">
    <source>
        <dbReference type="Proteomes" id="UP000515744"/>
    </source>
</evidence>
<name>A0A7G5C9Z1_WOLPI</name>
<organism evidence="2 3">
    <name type="scientific">Wolbachia pipientis</name>
    <dbReference type="NCBI Taxonomy" id="955"/>
    <lineage>
        <taxon>Bacteria</taxon>
        <taxon>Pseudomonadati</taxon>
        <taxon>Pseudomonadota</taxon>
        <taxon>Alphaproteobacteria</taxon>
        <taxon>Rickettsiales</taxon>
        <taxon>Anaplasmataceae</taxon>
        <taxon>Wolbachieae</taxon>
        <taxon>Wolbachia</taxon>
    </lineage>
</organism>